<organism evidence="2 3">
    <name type="scientific">Pseudoxanthomonas helianthi</name>
    <dbReference type="NCBI Taxonomy" id="1453541"/>
    <lineage>
        <taxon>Bacteria</taxon>
        <taxon>Pseudomonadati</taxon>
        <taxon>Pseudomonadota</taxon>
        <taxon>Gammaproteobacteria</taxon>
        <taxon>Lysobacterales</taxon>
        <taxon>Lysobacteraceae</taxon>
        <taxon>Pseudoxanthomonas</taxon>
    </lineage>
</organism>
<reference evidence="2" key="1">
    <citation type="journal article" date="2016" name="Int. J. Syst. Evol. Microbiol.">
        <title>Pseudoxanthomonas helianthi sp. nov., isolated from roots of Jerusalem artichoke (Helianthus tuberosus).</title>
        <authorList>
            <person name="Kittiwongwattana C."/>
            <person name="Thawai C."/>
        </authorList>
    </citation>
    <scope>NUCLEOTIDE SEQUENCE</scope>
    <source>
        <strain evidence="2">110414</strain>
    </source>
</reference>
<name>A0A940X5W0_9GAMM</name>
<evidence type="ECO:0000256" key="1">
    <source>
        <dbReference type="SAM" id="SignalP"/>
    </source>
</evidence>
<evidence type="ECO:0008006" key="4">
    <source>
        <dbReference type="Google" id="ProtNLM"/>
    </source>
</evidence>
<comment type="caution">
    <text evidence="2">The sequence shown here is derived from an EMBL/GenBank/DDBJ whole genome shotgun (WGS) entry which is preliminary data.</text>
</comment>
<proteinExistence type="predicted"/>
<dbReference type="PROSITE" id="PS51257">
    <property type="entry name" value="PROKAR_LIPOPROTEIN"/>
    <property type="match status" value="1"/>
</dbReference>
<evidence type="ECO:0000313" key="3">
    <source>
        <dbReference type="Proteomes" id="UP000673447"/>
    </source>
</evidence>
<accession>A0A940X5W0</accession>
<reference evidence="2" key="2">
    <citation type="submission" date="2021-03" db="EMBL/GenBank/DDBJ databases">
        <authorList>
            <person name="Cao W."/>
        </authorList>
    </citation>
    <scope>NUCLEOTIDE SEQUENCE</scope>
    <source>
        <strain evidence="2">110414</strain>
    </source>
</reference>
<evidence type="ECO:0000313" key="2">
    <source>
        <dbReference type="EMBL" id="MBP3985582.1"/>
    </source>
</evidence>
<keyword evidence="3" id="KW-1185">Reference proteome</keyword>
<dbReference type="InterPro" id="IPR011048">
    <property type="entry name" value="Haem_d1_sf"/>
</dbReference>
<dbReference type="Proteomes" id="UP000673447">
    <property type="component" value="Unassembled WGS sequence"/>
</dbReference>
<feature type="chain" id="PRO_5037621893" description="Lipoprotein" evidence="1">
    <location>
        <begin position="25"/>
        <end position="588"/>
    </location>
</feature>
<dbReference type="EMBL" id="JAGKTC010000003">
    <property type="protein sequence ID" value="MBP3985582.1"/>
    <property type="molecule type" value="Genomic_DNA"/>
</dbReference>
<dbReference type="AlphaFoldDB" id="A0A940X5W0"/>
<sequence length="588" mass="61623">MKDAWRSVALLVVCGALLAGCGSAEDRIAKAFPVGKDVEAAKAAFDTAIQSLPAERRQALEASYGAQLKLRALECGKGYQPSVFESQESIKKSIGNDDCFVQADAELRQWLGMQRVGLLAGMPPLRTVPVKAASALVASDTIIGAAFADAAGVALLQTRSKDELVDLNDGKVLRVGDRVGDSVVSELSSNGRVLARAQPGGALLQDVETGEVLATVSEAPRVYFAGSHGLVYSIKGKSTFHDFASGSDTVLPLQQHALAALIPVPGKPTDFVLLGNNRVALLSIACEASDCTPRLQMEGQMPGVGGWSPRVAVMGEYAYFGGRNLVQLQLATLQARTVAFEPMFLMDVMPTRMPDTLLLRVATGLPSGGPGLYLYVPAAATLAKVDAGQLPSTRLVHATPLRSILAFDGARLAPVEPAAAAPEALSSVLRAMQFDTQVAKLELMDRLQAMRAVQGLPAAAMPAATPAMRAVAPAASRSFSPGEAGLTEAVRAGMLRPGNSGDVNAWKSAYTSKTGRSVGREFDDRVRMMQVYVITGDLIIPSGLTGAHAVVFVRNRGTPYPRGNAGHSIILDVQSGSCSGATCGMVVQ</sequence>
<gene>
    <name evidence="2" type="ORF">J5837_14310</name>
</gene>
<dbReference type="SUPFAM" id="SSF51004">
    <property type="entry name" value="C-terminal (heme d1) domain of cytochrome cd1-nitrite reductase"/>
    <property type="match status" value="1"/>
</dbReference>
<keyword evidence="1" id="KW-0732">Signal</keyword>
<protein>
    <recommendedName>
        <fullName evidence="4">Lipoprotein</fullName>
    </recommendedName>
</protein>
<feature type="signal peptide" evidence="1">
    <location>
        <begin position="1"/>
        <end position="24"/>
    </location>
</feature>
<dbReference type="RefSeq" id="WP_210537435.1">
    <property type="nucleotide sequence ID" value="NZ_JAGKTC010000003.1"/>
</dbReference>